<reference evidence="9 10" key="1">
    <citation type="submission" date="2024-01" db="EMBL/GenBank/DDBJ databases">
        <title>Multi-omics insights into the function and evolution of sodium benzoate biodegradation pathways in Benzoatithermus flavus gen. nov., sp. nov. from hot spring.</title>
        <authorList>
            <person name="Hu C.-J."/>
            <person name="Li W.-J."/>
        </authorList>
    </citation>
    <scope>NUCLEOTIDE SEQUENCE [LARGE SCALE GENOMIC DNA]</scope>
    <source>
        <strain evidence="9 10">SYSU G07066</strain>
    </source>
</reference>
<comment type="similarity">
    <text evidence="2">Belongs to the PqiA family.</text>
</comment>
<keyword evidence="6 8" id="KW-1133">Transmembrane helix</keyword>
<dbReference type="InterPro" id="IPR007498">
    <property type="entry name" value="PqiA-like"/>
</dbReference>
<feature type="transmembrane region" description="Helical" evidence="8">
    <location>
        <begin position="314"/>
        <end position="343"/>
    </location>
</feature>
<gene>
    <name evidence="9" type="ORF">U1T56_10225</name>
</gene>
<feature type="transmembrane region" description="Helical" evidence="8">
    <location>
        <begin position="106"/>
        <end position="134"/>
    </location>
</feature>
<evidence type="ECO:0000256" key="7">
    <source>
        <dbReference type="ARBA" id="ARBA00023136"/>
    </source>
</evidence>
<dbReference type="PANTHER" id="PTHR30462:SF3">
    <property type="entry name" value="INTERMEMBRANE TRANSPORT PROTEIN PQIA"/>
    <property type="match status" value="1"/>
</dbReference>
<dbReference type="InterPro" id="IPR051800">
    <property type="entry name" value="PqiA-PqiB_transport"/>
</dbReference>
<evidence type="ECO:0000256" key="6">
    <source>
        <dbReference type="ARBA" id="ARBA00022989"/>
    </source>
</evidence>
<evidence type="ECO:0000256" key="3">
    <source>
        <dbReference type="ARBA" id="ARBA00022475"/>
    </source>
</evidence>
<evidence type="ECO:0000313" key="9">
    <source>
        <dbReference type="EMBL" id="MEK0083529.1"/>
    </source>
</evidence>
<accession>A0ABU8XR24</accession>
<dbReference type="NCBIfam" id="TIGR00155">
    <property type="entry name" value="pqiA_fam"/>
    <property type="match status" value="1"/>
</dbReference>
<feature type="transmembrane region" description="Helical" evidence="8">
    <location>
        <begin position="364"/>
        <end position="384"/>
    </location>
</feature>
<keyword evidence="4" id="KW-0997">Cell inner membrane</keyword>
<dbReference type="Pfam" id="PF04403">
    <property type="entry name" value="PqiA"/>
    <property type="match status" value="2"/>
</dbReference>
<dbReference type="RefSeq" id="WP_418159377.1">
    <property type="nucleotide sequence ID" value="NZ_JBBLZC010000008.1"/>
</dbReference>
<proteinExistence type="inferred from homology"/>
<keyword evidence="7 8" id="KW-0472">Membrane</keyword>
<keyword evidence="5 8" id="KW-0812">Transmembrane</keyword>
<dbReference type="Proteomes" id="UP001375743">
    <property type="component" value="Unassembled WGS sequence"/>
</dbReference>
<dbReference type="InterPro" id="IPR005219">
    <property type="entry name" value="PqiA-like_proteobact"/>
</dbReference>
<organism evidence="9 10">
    <name type="scientific">Benzoatithermus flavus</name>
    <dbReference type="NCBI Taxonomy" id="3108223"/>
    <lineage>
        <taxon>Bacteria</taxon>
        <taxon>Pseudomonadati</taxon>
        <taxon>Pseudomonadota</taxon>
        <taxon>Alphaproteobacteria</taxon>
        <taxon>Geminicoccales</taxon>
        <taxon>Geminicoccaceae</taxon>
        <taxon>Benzoatithermus</taxon>
    </lineage>
</organism>
<feature type="transmembrane region" description="Helical" evidence="8">
    <location>
        <begin position="63"/>
        <end position="86"/>
    </location>
</feature>
<feature type="transmembrane region" description="Helical" evidence="8">
    <location>
        <begin position="270"/>
        <end position="294"/>
    </location>
</feature>
<keyword evidence="3" id="KW-1003">Cell membrane</keyword>
<feature type="transmembrane region" description="Helical" evidence="8">
    <location>
        <begin position="155"/>
        <end position="173"/>
    </location>
</feature>
<dbReference type="EMBL" id="JBBLZC010000008">
    <property type="protein sequence ID" value="MEK0083529.1"/>
    <property type="molecule type" value="Genomic_DNA"/>
</dbReference>
<evidence type="ECO:0000256" key="2">
    <source>
        <dbReference type="ARBA" id="ARBA00007555"/>
    </source>
</evidence>
<comment type="subcellular location">
    <subcellularLocation>
        <location evidence="1">Cell inner membrane</location>
        <topology evidence="1">Multi-pass membrane protein</topology>
    </subcellularLocation>
</comment>
<evidence type="ECO:0000256" key="5">
    <source>
        <dbReference type="ARBA" id="ARBA00022692"/>
    </source>
</evidence>
<dbReference type="PANTHER" id="PTHR30462">
    <property type="entry name" value="INTERMEMBRANE TRANSPORT PROTEIN PQIB-RELATED"/>
    <property type="match status" value="1"/>
</dbReference>
<evidence type="ECO:0000256" key="8">
    <source>
        <dbReference type="SAM" id="Phobius"/>
    </source>
</evidence>
<name>A0ABU8XR24_9PROT</name>
<comment type="caution">
    <text evidence="9">The sequence shown here is derived from an EMBL/GenBank/DDBJ whole genome shotgun (WGS) entry which is preliminary data.</text>
</comment>
<sequence length="434" mass="47296">MLSATLARVPALPSPSEQEEMIACHACGLVHRLPPMTHRTIATCTACGTPICRRIERSIEKTLALYLGALLLFVVANAFPFMTMSLEGNATATTILDGARALYREGMWPVALVVLLTGTVMPLLKITGMLYVLLPLQLGVRPKGLSAAFRWIDKLHPWSMMEVYLLGVIVAYVKLSDLATIHLGYALYAFVAAIILMAAGDAALEAHAVWRRLAPQAGPEVLHHRPGTELVSCHECDQLVRVPAHAHDLACPRCTAPLHKRKVDSITRTWALVLTAAILYLPANLYPVMTVVSFGHGEPDTILSGIMTLLAVGMWPVALLVFFASITVPVLKLLGLAWLLITVQRGSTWRPRDRTLIYRIIEGVGRWSMVDVFMIAILTALVSLGNIATIVPGPGAIAFCAVVIVTMLASMSFDPRLIWDAIDERSDHGRALRA</sequence>
<evidence type="ECO:0000256" key="4">
    <source>
        <dbReference type="ARBA" id="ARBA00022519"/>
    </source>
</evidence>
<evidence type="ECO:0000313" key="10">
    <source>
        <dbReference type="Proteomes" id="UP001375743"/>
    </source>
</evidence>
<keyword evidence="10" id="KW-1185">Reference proteome</keyword>
<evidence type="ECO:0000256" key="1">
    <source>
        <dbReference type="ARBA" id="ARBA00004429"/>
    </source>
</evidence>
<feature type="transmembrane region" description="Helical" evidence="8">
    <location>
        <begin position="185"/>
        <end position="204"/>
    </location>
</feature>
<feature type="transmembrane region" description="Helical" evidence="8">
    <location>
        <begin position="390"/>
        <end position="409"/>
    </location>
</feature>
<protein>
    <submittedName>
        <fullName evidence="9">Paraquat-inducible protein A</fullName>
    </submittedName>
</protein>